<reference evidence="1 2" key="1">
    <citation type="submission" date="2019-12" db="EMBL/GenBank/DDBJ databases">
        <authorList>
            <person name="Scholz U."/>
            <person name="Mascher M."/>
            <person name="Fiebig A."/>
        </authorList>
    </citation>
    <scope>NUCLEOTIDE SEQUENCE</scope>
</reference>
<dbReference type="InterPro" id="IPR038941">
    <property type="entry name" value="At4g14100-like"/>
</dbReference>
<organism evidence="1">
    <name type="scientific">Spirodela intermedia</name>
    <name type="common">Intermediate duckweed</name>
    <dbReference type="NCBI Taxonomy" id="51605"/>
    <lineage>
        <taxon>Eukaryota</taxon>
        <taxon>Viridiplantae</taxon>
        <taxon>Streptophyta</taxon>
        <taxon>Embryophyta</taxon>
        <taxon>Tracheophyta</taxon>
        <taxon>Spermatophyta</taxon>
        <taxon>Magnoliopsida</taxon>
        <taxon>Liliopsida</taxon>
        <taxon>Araceae</taxon>
        <taxon>Lemnoideae</taxon>
        <taxon>Spirodela</taxon>
    </lineage>
</organism>
<gene>
    <name evidence="1" type="ORF">SI7747_11014216</name>
</gene>
<dbReference type="EMBL" id="CACRZD030000011">
    <property type="protein sequence ID" value="CAA6667822.1"/>
    <property type="molecule type" value="Genomic_DNA"/>
</dbReference>
<sequence length="111" mass="13093">MMHTNFTDTGKLVIDDLWYDLGLYDLEWDNGTSFYYTLGLGGTCRLATFPVGILRPDFLSDASYLGRVSTDGFLCNLWQKLDFIWYYEDVATKRPIRWDFYNEILRQKHVV</sequence>
<evidence type="ECO:0000313" key="1">
    <source>
        <dbReference type="EMBL" id="CAA2628575.1"/>
    </source>
</evidence>
<proteinExistence type="predicted"/>
<accession>A0A7I8JEJ6</accession>
<dbReference type="Proteomes" id="UP001189122">
    <property type="component" value="Unassembled WGS sequence"/>
</dbReference>
<dbReference type="EMBL" id="LR743598">
    <property type="protein sequence ID" value="CAA2628575.1"/>
    <property type="molecule type" value="Genomic_DNA"/>
</dbReference>
<keyword evidence="2" id="KW-1185">Reference proteome</keyword>
<name>A0A7I8JEJ6_SPIIN</name>
<dbReference type="AlphaFoldDB" id="A0A7I8JEJ6"/>
<dbReference type="PANTHER" id="PTHR33880:SF19">
    <property type="entry name" value="EXPRESSED PROTEIN"/>
    <property type="match status" value="1"/>
</dbReference>
<evidence type="ECO:0000313" key="2">
    <source>
        <dbReference type="Proteomes" id="UP001189122"/>
    </source>
</evidence>
<dbReference type="PANTHER" id="PTHR33880">
    <property type="entry name" value="EXPRESSED PROTEIN"/>
    <property type="match status" value="1"/>
</dbReference>
<protein>
    <submittedName>
        <fullName evidence="1">Uncharacterized protein</fullName>
    </submittedName>
</protein>